<gene>
    <name evidence="1" type="ORF">J2782_003899</name>
</gene>
<dbReference type="EMBL" id="JAVDQT010000008">
    <property type="protein sequence ID" value="MDR6434151.1"/>
    <property type="molecule type" value="Genomic_DNA"/>
</dbReference>
<keyword evidence="2" id="KW-1185">Reference proteome</keyword>
<protein>
    <submittedName>
        <fullName evidence="1">Uncharacterized protein</fullName>
    </submittedName>
</protein>
<proteinExistence type="predicted"/>
<evidence type="ECO:0000313" key="2">
    <source>
        <dbReference type="Proteomes" id="UP001184614"/>
    </source>
</evidence>
<evidence type="ECO:0000313" key="1">
    <source>
        <dbReference type="EMBL" id="MDR6434151.1"/>
    </source>
</evidence>
<dbReference type="Pfam" id="PF21810">
    <property type="entry name" value="DUF6880"/>
    <property type="match status" value="1"/>
</dbReference>
<dbReference type="Proteomes" id="UP001184614">
    <property type="component" value="Unassembled WGS sequence"/>
</dbReference>
<dbReference type="RefSeq" id="WP_310015466.1">
    <property type="nucleotide sequence ID" value="NZ_JAVDQT010000008.1"/>
</dbReference>
<comment type="caution">
    <text evidence="1">The sequence shown here is derived from an EMBL/GenBank/DDBJ whole genome shotgun (WGS) entry which is preliminary data.</text>
</comment>
<name>A0ABU1MES2_9HYPH</name>
<organism evidence="1 2">
    <name type="scientific">Brucella pseudogrignonensis</name>
    <dbReference type="NCBI Taxonomy" id="419475"/>
    <lineage>
        <taxon>Bacteria</taxon>
        <taxon>Pseudomonadati</taxon>
        <taxon>Pseudomonadota</taxon>
        <taxon>Alphaproteobacteria</taxon>
        <taxon>Hyphomicrobiales</taxon>
        <taxon>Brucellaceae</taxon>
        <taxon>Brucella/Ochrobactrum group</taxon>
        <taxon>Brucella</taxon>
    </lineage>
</organism>
<dbReference type="InterPro" id="IPR049245">
    <property type="entry name" value="DUF6880"/>
</dbReference>
<sequence length="460" mass="52348">MASKTTLNAKNLEALGVERLAELLIEVSTGNANHKRRLRMELAGNSSSAELAREVRKRLGSIARAQSWIGWRKIKSFKADLESQRNTIVKKIAPSDPEDGFELIWQFLSLSDQIFERSDDGNGTLLESFHAANRDAGHIATLANPPTERLVDQIFQALLNNEYGQYDQLISSMAPALNENGLRKLQQRFEEWNDDHSTHKHSVTADARSGAVKISLQKIADELNDVDLFVAQHSAHTHRLPSVSTEIAKRLLSAGRPQEALEMLDGAQFSGERETLPEWQLTRVNALEALGHLEEAQQFRWDGFRQTLNVDLLRGFLRKLPDFDDIDAEEKAFKLVGDYPDANKAILFFMQYPSVSQMAKFVIHRSSELDGEKYELMSEAAEKLVDKYPVAAILLFRRMIDFALTRSRTSRYKQAAQHLSECILLDRNVTSYGTIVQHDVYLSNLRKQHHKKYSFWDLVN</sequence>
<reference evidence="1 2" key="1">
    <citation type="submission" date="2023-07" db="EMBL/GenBank/DDBJ databases">
        <title>Sorghum-associated microbial communities from plants grown in Nebraska, USA.</title>
        <authorList>
            <person name="Schachtman D."/>
        </authorList>
    </citation>
    <scope>NUCLEOTIDE SEQUENCE [LARGE SCALE GENOMIC DNA]</scope>
    <source>
        <strain evidence="1 2">DS1730</strain>
    </source>
</reference>
<accession>A0ABU1MES2</accession>